<evidence type="ECO:0000313" key="2">
    <source>
        <dbReference type="Proteomes" id="UP000244913"/>
    </source>
</evidence>
<proteinExistence type="predicted"/>
<comment type="caution">
    <text evidence="1">The sequence shown here is derived from an EMBL/GenBank/DDBJ whole genome shotgun (WGS) entry which is preliminary data.</text>
</comment>
<feature type="non-terminal residue" evidence="1">
    <location>
        <position position="80"/>
    </location>
</feature>
<dbReference type="EMBL" id="QDKP01000061">
    <property type="protein sequence ID" value="PVM72717.1"/>
    <property type="molecule type" value="Genomic_DNA"/>
</dbReference>
<name>A0A2T9IZC6_9CAUL</name>
<evidence type="ECO:0000313" key="1">
    <source>
        <dbReference type="EMBL" id="PVM72717.1"/>
    </source>
</evidence>
<dbReference type="GO" id="GO:0016301">
    <property type="term" value="F:kinase activity"/>
    <property type="evidence" value="ECO:0007669"/>
    <property type="project" value="UniProtKB-KW"/>
</dbReference>
<accession>A0A2T9IZC6</accession>
<keyword evidence="1" id="KW-0418">Kinase</keyword>
<keyword evidence="1" id="KW-0808">Transferase</keyword>
<dbReference type="Proteomes" id="UP000244913">
    <property type="component" value="Unassembled WGS sequence"/>
</dbReference>
<sequence length="80" mass="8458">MAAFTAWKEAVKRRWPALRLRSILLAVLLFAASMPAIGGVFLRSYENTLVRQTEAELAAQGAALAATAAALWPGAPPPAP</sequence>
<reference evidence="1 2" key="1">
    <citation type="submission" date="2018-04" db="EMBL/GenBank/DDBJ databases">
        <title>The genome sequence of Caulobacter sp. 736.</title>
        <authorList>
            <person name="Gao J."/>
            <person name="Sun J."/>
        </authorList>
    </citation>
    <scope>NUCLEOTIDE SEQUENCE [LARGE SCALE GENOMIC DNA]</scope>
    <source>
        <strain evidence="1 2">736</strain>
    </source>
</reference>
<protein>
    <submittedName>
        <fullName evidence="1">Sensor histidine kinase</fullName>
    </submittedName>
</protein>
<gene>
    <name evidence="1" type="ORF">DDF65_22180</name>
</gene>
<dbReference type="AlphaFoldDB" id="A0A2T9IZC6"/>
<keyword evidence="2" id="KW-1185">Reference proteome</keyword>
<organism evidence="1 2">
    <name type="scientific">Caulobacter radicis</name>
    <dbReference type="NCBI Taxonomy" id="2172650"/>
    <lineage>
        <taxon>Bacteria</taxon>
        <taxon>Pseudomonadati</taxon>
        <taxon>Pseudomonadota</taxon>
        <taxon>Alphaproteobacteria</taxon>
        <taxon>Caulobacterales</taxon>
        <taxon>Caulobacteraceae</taxon>
        <taxon>Caulobacter</taxon>
    </lineage>
</organism>